<evidence type="ECO:0000256" key="4">
    <source>
        <dbReference type="ARBA" id="ARBA00022734"/>
    </source>
</evidence>
<feature type="compositionally biased region" description="Polar residues" evidence="7">
    <location>
        <begin position="42"/>
        <end position="53"/>
    </location>
</feature>
<dbReference type="STRING" id="137246.A0A401TVV2"/>
<protein>
    <submittedName>
        <fullName evidence="9">Uncharacterized protein</fullName>
    </submittedName>
</protein>
<evidence type="ECO:0000256" key="2">
    <source>
        <dbReference type="ARBA" id="ARBA00022692"/>
    </source>
</evidence>
<dbReference type="OrthoDB" id="10045365at2759"/>
<dbReference type="PANTHER" id="PTHR14789">
    <property type="entry name" value="CHONDROLECTIN VARIANT CHODLFDELTAE"/>
    <property type="match status" value="1"/>
</dbReference>
<evidence type="ECO:0000256" key="7">
    <source>
        <dbReference type="SAM" id="MobiDB-lite"/>
    </source>
</evidence>
<keyword evidence="2 8" id="KW-0812">Transmembrane</keyword>
<keyword evidence="10" id="KW-1185">Reference proteome</keyword>
<keyword evidence="4" id="KW-0430">Lectin</keyword>
<reference evidence="9 10" key="1">
    <citation type="journal article" date="2018" name="Nat. Ecol. Evol.">
        <title>Shark genomes provide insights into elasmobranch evolution and the origin of vertebrates.</title>
        <authorList>
            <person name="Hara Y"/>
            <person name="Yamaguchi K"/>
            <person name="Onimaru K"/>
            <person name="Kadota M"/>
            <person name="Koyanagi M"/>
            <person name="Keeley SD"/>
            <person name="Tatsumi K"/>
            <person name="Tanaka K"/>
            <person name="Motone F"/>
            <person name="Kageyama Y"/>
            <person name="Nozu R"/>
            <person name="Adachi N"/>
            <person name="Nishimura O"/>
            <person name="Nakagawa R"/>
            <person name="Tanegashima C"/>
            <person name="Kiyatake I"/>
            <person name="Matsumoto R"/>
            <person name="Murakumo K"/>
            <person name="Nishida K"/>
            <person name="Terakita A"/>
            <person name="Kuratani S"/>
            <person name="Sato K"/>
            <person name="Hyodo S Kuraku.S."/>
        </authorList>
    </citation>
    <scope>NUCLEOTIDE SEQUENCE [LARGE SCALE GENOMIC DNA]</scope>
</reference>
<keyword evidence="6 8" id="KW-0472">Membrane</keyword>
<gene>
    <name evidence="9" type="ORF">chiPu_0030844</name>
</gene>
<feature type="compositionally biased region" description="Polar residues" evidence="7">
    <location>
        <begin position="24"/>
        <end position="33"/>
    </location>
</feature>
<dbReference type="EMBL" id="BEZZ01194414">
    <property type="protein sequence ID" value="GCC46769.1"/>
    <property type="molecule type" value="Genomic_DNA"/>
</dbReference>
<keyword evidence="3" id="KW-0732">Signal</keyword>
<comment type="caution">
    <text evidence="9">The sequence shown here is derived from an EMBL/GenBank/DDBJ whole genome shotgun (WGS) entry which is preliminary data.</text>
</comment>
<accession>A0A401TVV2</accession>
<evidence type="ECO:0000256" key="1">
    <source>
        <dbReference type="ARBA" id="ARBA00004479"/>
    </source>
</evidence>
<feature type="transmembrane region" description="Helical" evidence="8">
    <location>
        <begin position="104"/>
        <end position="127"/>
    </location>
</feature>
<dbReference type="GO" id="GO:0030246">
    <property type="term" value="F:carbohydrate binding"/>
    <property type="evidence" value="ECO:0007669"/>
    <property type="project" value="UniProtKB-KW"/>
</dbReference>
<organism evidence="9 10">
    <name type="scientific">Chiloscyllium punctatum</name>
    <name type="common">Brownbanded bambooshark</name>
    <name type="synonym">Hemiscyllium punctatum</name>
    <dbReference type="NCBI Taxonomy" id="137246"/>
    <lineage>
        <taxon>Eukaryota</taxon>
        <taxon>Metazoa</taxon>
        <taxon>Chordata</taxon>
        <taxon>Craniata</taxon>
        <taxon>Vertebrata</taxon>
        <taxon>Chondrichthyes</taxon>
        <taxon>Elasmobranchii</taxon>
        <taxon>Galeomorphii</taxon>
        <taxon>Galeoidea</taxon>
        <taxon>Orectolobiformes</taxon>
        <taxon>Hemiscylliidae</taxon>
        <taxon>Chiloscyllium</taxon>
    </lineage>
</organism>
<feature type="non-terminal residue" evidence="9">
    <location>
        <position position="1"/>
    </location>
</feature>
<sequence>GSRVNKTSPNGTLHRPLETEGSRVNKTSLNGTLHCSPDSEGSWVNKTSPTGSPSYPPETQGALVNTPAHTGTPPPSSGGGVTVGNASGGAGAHRDFRQHRDDRWLLVSLLVPICVFLVVMLALGIVYCTRCTCGKGQNVTDCYRWTNHNAKGPRPELDTNTTRYVMG</sequence>
<dbReference type="GO" id="GO:0016020">
    <property type="term" value="C:membrane"/>
    <property type="evidence" value="ECO:0007669"/>
    <property type="project" value="UniProtKB-SubCell"/>
</dbReference>
<evidence type="ECO:0000256" key="3">
    <source>
        <dbReference type="ARBA" id="ARBA00022729"/>
    </source>
</evidence>
<keyword evidence="5 8" id="KW-1133">Transmembrane helix</keyword>
<feature type="compositionally biased region" description="Gly residues" evidence="7">
    <location>
        <begin position="77"/>
        <end position="91"/>
    </location>
</feature>
<evidence type="ECO:0000313" key="10">
    <source>
        <dbReference type="Proteomes" id="UP000287033"/>
    </source>
</evidence>
<dbReference type="AlphaFoldDB" id="A0A401TVV2"/>
<evidence type="ECO:0000256" key="5">
    <source>
        <dbReference type="ARBA" id="ARBA00022989"/>
    </source>
</evidence>
<dbReference type="InterPro" id="IPR051505">
    <property type="entry name" value="C-type_lectin_domain"/>
</dbReference>
<feature type="compositionally biased region" description="Polar residues" evidence="7">
    <location>
        <begin position="1"/>
        <end position="11"/>
    </location>
</feature>
<name>A0A401TVV2_CHIPU</name>
<evidence type="ECO:0000256" key="6">
    <source>
        <dbReference type="ARBA" id="ARBA00023136"/>
    </source>
</evidence>
<proteinExistence type="predicted"/>
<evidence type="ECO:0000256" key="8">
    <source>
        <dbReference type="SAM" id="Phobius"/>
    </source>
</evidence>
<dbReference type="Proteomes" id="UP000287033">
    <property type="component" value="Unassembled WGS sequence"/>
</dbReference>
<feature type="region of interest" description="Disordered" evidence="7">
    <location>
        <begin position="1"/>
        <end position="94"/>
    </location>
</feature>
<evidence type="ECO:0000313" key="9">
    <source>
        <dbReference type="EMBL" id="GCC46769.1"/>
    </source>
</evidence>
<comment type="subcellular location">
    <subcellularLocation>
        <location evidence="1">Membrane</location>
        <topology evidence="1">Single-pass type I membrane protein</topology>
    </subcellularLocation>
</comment>